<sequence>MSAWLALLWIVEAVEQVTRGSLLWLGISPRQLEDLPQIYTAPLVHLDWQHLMGNSAPFFILGLVILLSGVWRWLVSTFASLTSSGLAVWLLSPPNTVTVGISGLIFGWLTYLLTRGIFSRNWRQIALAVVVFAVYGGILWGVLPGSPGVSWLGHLGGAVGGVAAAWFLHSTSERRRRLSSQGR</sequence>
<dbReference type="PANTHER" id="PTHR43066">
    <property type="entry name" value="RHOMBOID-RELATED PROTEIN"/>
    <property type="match status" value="1"/>
</dbReference>
<protein>
    <submittedName>
        <fullName evidence="7">Rhomboid family intramembrane serine protease</fullName>
    </submittedName>
</protein>
<dbReference type="InterPro" id="IPR022764">
    <property type="entry name" value="Peptidase_S54_rhomboid_dom"/>
</dbReference>
<reference evidence="7 8" key="1">
    <citation type="submission" date="2019-01" db="EMBL/GenBank/DDBJ databases">
        <title>Lactibacter flavus gen. nov., sp. nov., a novel bacterium of the family Propionibacteriaceae isolated from raw milk and dairy products.</title>
        <authorList>
            <person name="Huptas C."/>
            <person name="Wenning M."/>
            <person name="Breitenwieser F."/>
            <person name="Doll E."/>
            <person name="Von Neubeck M."/>
            <person name="Busse H.-J."/>
            <person name="Scherer S."/>
        </authorList>
    </citation>
    <scope>NUCLEOTIDE SEQUENCE [LARGE SCALE GENOMIC DNA]</scope>
    <source>
        <strain evidence="7 8">DSM 22130</strain>
    </source>
</reference>
<proteinExistence type="predicted"/>
<evidence type="ECO:0000256" key="5">
    <source>
        <dbReference type="SAM" id="Phobius"/>
    </source>
</evidence>
<gene>
    <name evidence="7" type="ORF">ET996_02160</name>
</gene>
<comment type="caution">
    <text evidence="7">The sequence shown here is derived from an EMBL/GenBank/DDBJ whole genome shotgun (WGS) entry which is preliminary data.</text>
</comment>
<evidence type="ECO:0000256" key="2">
    <source>
        <dbReference type="ARBA" id="ARBA00022692"/>
    </source>
</evidence>
<feature type="transmembrane region" description="Helical" evidence="5">
    <location>
        <begin position="48"/>
        <end position="66"/>
    </location>
</feature>
<dbReference type="AlphaFoldDB" id="A0A4Q9KND7"/>
<dbReference type="InterPro" id="IPR035952">
    <property type="entry name" value="Rhomboid-like_sf"/>
</dbReference>
<dbReference type="Gene3D" id="1.20.1540.10">
    <property type="entry name" value="Rhomboid-like"/>
    <property type="match status" value="1"/>
</dbReference>
<accession>A0A4Q9KND7</accession>
<keyword evidence="7" id="KW-0645">Protease</keyword>
<evidence type="ECO:0000259" key="6">
    <source>
        <dbReference type="Pfam" id="PF01694"/>
    </source>
</evidence>
<feature type="transmembrane region" description="Helical" evidence="5">
    <location>
        <begin position="149"/>
        <end position="168"/>
    </location>
</feature>
<evidence type="ECO:0000256" key="3">
    <source>
        <dbReference type="ARBA" id="ARBA00022989"/>
    </source>
</evidence>
<dbReference type="GO" id="GO:0016020">
    <property type="term" value="C:membrane"/>
    <property type="evidence" value="ECO:0007669"/>
    <property type="project" value="UniProtKB-SubCell"/>
</dbReference>
<keyword evidence="3 5" id="KW-1133">Transmembrane helix</keyword>
<keyword evidence="2 5" id="KW-0812">Transmembrane</keyword>
<organism evidence="7 8">
    <name type="scientific">Propioniciclava tarda</name>
    <dbReference type="NCBI Taxonomy" id="433330"/>
    <lineage>
        <taxon>Bacteria</taxon>
        <taxon>Bacillati</taxon>
        <taxon>Actinomycetota</taxon>
        <taxon>Actinomycetes</taxon>
        <taxon>Propionibacteriales</taxon>
        <taxon>Propionibacteriaceae</taxon>
        <taxon>Propioniciclava</taxon>
    </lineage>
</organism>
<name>A0A4Q9KND7_PROTD</name>
<evidence type="ECO:0000313" key="8">
    <source>
        <dbReference type="Proteomes" id="UP000291933"/>
    </source>
</evidence>
<dbReference type="EMBL" id="SDMR01000002">
    <property type="protein sequence ID" value="TBT96072.1"/>
    <property type="molecule type" value="Genomic_DNA"/>
</dbReference>
<keyword evidence="8" id="KW-1185">Reference proteome</keyword>
<feature type="domain" description="Peptidase S54 rhomboid" evidence="6">
    <location>
        <begin position="37"/>
        <end position="170"/>
    </location>
</feature>
<keyword evidence="7" id="KW-0378">Hydrolase</keyword>
<dbReference type="Pfam" id="PF01694">
    <property type="entry name" value="Rhomboid"/>
    <property type="match status" value="1"/>
</dbReference>
<dbReference type="OrthoDB" id="465874at2"/>
<dbReference type="GO" id="GO:0006508">
    <property type="term" value="P:proteolysis"/>
    <property type="evidence" value="ECO:0007669"/>
    <property type="project" value="UniProtKB-KW"/>
</dbReference>
<dbReference type="SUPFAM" id="SSF144091">
    <property type="entry name" value="Rhomboid-like"/>
    <property type="match status" value="1"/>
</dbReference>
<dbReference type="GO" id="GO:0004252">
    <property type="term" value="F:serine-type endopeptidase activity"/>
    <property type="evidence" value="ECO:0007669"/>
    <property type="project" value="InterPro"/>
</dbReference>
<evidence type="ECO:0000313" key="7">
    <source>
        <dbReference type="EMBL" id="TBT96072.1"/>
    </source>
</evidence>
<comment type="subcellular location">
    <subcellularLocation>
        <location evidence="1">Membrane</location>
        <topology evidence="1">Multi-pass membrane protein</topology>
    </subcellularLocation>
</comment>
<dbReference type="Proteomes" id="UP000291933">
    <property type="component" value="Unassembled WGS sequence"/>
</dbReference>
<feature type="transmembrane region" description="Helical" evidence="5">
    <location>
        <begin position="97"/>
        <end position="113"/>
    </location>
</feature>
<keyword evidence="4 5" id="KW-0472">Membrane</keyword>
<evidence type="ECO:0000256" key="1">
    <source>
        <dbReference type="ARBA" id="ARBA00004141"/>
    </source>
</evidence>
<evidence type="ECO:0000256" key="4">
    <source>
        <dbReference type="ARBA" id="ARBA00023136"/>
    </source>
</evidence>
<feature type="transmembrane region" description="Helical" evidence="5">
    <location>
        <begin position="125"/>
        <end position="143"/>
    </location>
</feature>